<dbReference type="EMBL" id="CACRXK020003968">
    <property type="protein sequence ID" value="CAB4000958.1"/>
    <property type="molecule type" value="Genomic_DNA"/>
</dbReference>
<name>A0A6S7IAG3_PARCT</name>
<proteinExistence type="predicted"/>
<keyword evidence="2" id="KW-1185">Reference proteome</keyword>
<evidence type="ECO:0000313" key="2">
    <source>
        <dbReference type="Proteomes" id="UP001152795"/>
    </source>
</evidence>
<reference evidence="1" key="1">
    <citation type="submission" date="2020-04" db="EMBL/GenBank/DDBJ databases">
        <authorList>
            <person name="Alioto T."/>
            <person name="Alioto T."/>
            <person name="Gomez Garrido J."/>
        </authorList>
    </citation>
    <scope>NUCLEOTIDE SEQUENCE</scope>
    <source>
        <strain evidence="1">A484AB</strain>
    </source>
</reference>
<organism evidence="1 2">
    <name type="scientific">Paramuricea clavata</name>
    <name type="common">Red gorgonian</name>
    <name type="synonym">Violescent sea-whip</name>
    <dbReference type="NCBI Taxonomy" id="317549"/>
    <lineage>
        <taxon>Eukaryota</taxon>
        <taxon>Metazoa</taxon>
        <taxon>Cnidaria</taxon>
        <taxon>Anthozoa</taxon>
        <taxon>Octocorallia</taxon>
        <taxon>Malacalcyonacea</taxon>
        <taxon>Plexauridae</taxon>
        <taxon>Paramuricea</taxon>
    </lineage>
</organism>
<sequence>MQKIAEEHRAGENENTCPCQDNIDYVDLFKLSIPGSAFGITEDKTIRSEVNASLLKFARMVKSAYNKANGGHKRKELDSCIRRFHLLEGMTISVKELQRENENICDELEKWKQSYQDLHEEKEKLYLEIVSAIQESEEIKNLNEVNKELLDYMDCLEQKHNFKNQGKDVAHVAKKSRTLNTFMSQTKLALWFMKSFGLELTELKAREQQTGIVLSFC</sequence>
<accession>A0A6S7IAG3</accession>
<comment type="caution">
    <text evidence="1">The sequence shown here is derived from an EMBL/GenBank/DDBJ whole genome shotgun (WGS) entry which is preliminary data.</text>
</comment>
<dbReference type="AlphaFoldDB" id="A0A6S7IAG3"/>
<evidence type="ECO:0000313" key="1">
    <source>
        <dbReference type="EMBL" id="CAB4000958.1"/>
    </source>
</evidence>
<gene>
    <name evidence="1" type="ORF">PACLA_8A050081</name>
</gene>
<dbReference type="Proteomes" id="UP001152795">
    <property type="component" value="Unassembled WGS sequence"/>
</dbReference>
<protein>
    <submittedName>
        <fullName evidence="1">Uncharacterized protein</fullName>
    </submittedName>
</protein>